<reference evidence="2 3" key="1">
    <citation type="journal article" date="2014" name="PLoS Genet.">
        <title>Phylogenetically driven sequencing of extremely halophilic archaea reveals strategies for static and dynamic osmo-response.</title>
        <authorList>
            <person name="Becker E.A."/>
            <person name="Seitzer P.M."/>
            <person name="Tritt A."/>
            <person name="Larsen D."/>
            <person name="Krusor M."/>
            <person name="Yao A.I."/>
            <person name="Wu D."/>
            <person name="Madern D."/>
            <person name="Eisen J.A."/>
            <person name="Darling A.E."/>
            <person name="Facciotti M.T."/>
        </authorList>
    </citation>
    <scope>NUCLEOTIDE SEQUENCE [LARGE SCALE GENOMIC DNA]</scope>
    <source>
        <strain evidence="2 3">DSM 8989</strain>
    </source>
</reference>
<proteinExistence type="predicted"/>
<organism evidence="2 3">
    <name type="scientific">Halococcus salifodinae DSM 8989</name>
    <dbReference type="NCBI Taxonomy" id="1227456"/>
    <lineage>
        <taxon>Archaea</taxon>
        <taxon>Methanobacteriati</taxon>
        <taxon>Methanobacteriota</taxon>
        <taxon>Stenosarchaea group</taxon>
        <taxon>Halobacteria</taxon>
        <taxon>Halobacteriales</taxon>
        <taxon>Halococcaceae</taxon>
        <taxon>Halococcus</taxon>
    </lineage>
</organism>
<feature type="transmembrane region" description="Helical" evidence="1">
    <location>
        <begin position="93"/>
        <end position="115"/>
    </location>
</feature>
<feature type="transmembrane region" description="Helical" evidence="1">
    <location>
        <begin position="64"/>
        <end position="81"/>
    </location>
</feature>
<dbReference type="Proteomes" id="UP000011625">
    <property type="component" value="Unassembled WGS sequence"/>
</dbReference>
<dbReference type="RefSeq" id="WP_005047113.1">
    <property type="nucleotide sequence ID" value="NZ_AOME01000108.1"/>
</dbReference>
<name>M0MQA0_9EURY</name>
<evidence type="ECO:0000256" key="1">
    <source>
        <dbReference type="SAM" id="Phobius"/>
    </source>
</evidence>
<dbReference type="PATRIC" id="fig|1227456.3.peg.4208"/>
<dbReference type="STRING" id="1227456.C450_20871"/>
<gene>
    <name evidence="2" type="ORF">C450_20871</name>
</gene>
<protein>
    <recommendedName>
        <fullName evidence="4">TrbC/VIRB2 family protein</fullName>
    </recommendedName>
</protein>
<keyword evidence="1" id="KW-1133">Transmembrane helix</keyword>
<dbReference type="EMBL" id="AOME01000108">
    <property type="protein sequence ID" value="EMA47811.1"/>
    <property type="molecule type" value="Genomic_DNA"/>
</dbReference>
<comment type="caution">
    <text evidence="2">The sequence shown here is derived from an EMBL/GenBank/DDBJ whole genome shotgun (WGS) entry which is preliminary data.</text>
</comment>
<keyword evidence="1" id="KW-0472">Membrane</keyword>
<dbReference type="AlphaFoldDB" id="M0MQA0"/>
<evidence type="ECO:0000313" key="2">
    <source>
        <dbReference type="EMBL" id="EMA47811.1"/>
    </source>
</evidence>
<keyword evidence="1" id="KW-0812">Transmembrane</keyword>
<keyword evidence="3" id="KW-1185">Reference proteome</keyword>
<sequence length="140" mass="13878">MPAALAGLSYTFLEGLGKRATSTRKRRLSLLSLTLLSMMGGPAAAQVGCEGGPLSFLGSIHDLIQRSAGLIILSMVIAAGIMKMIPGRGTNSIGNALIGGVLVGTVFLVLGPALVDLAGQNSPINPDACSAGDTGSGGSG</sequence>
<evidence type="ECO:0008006" key="4">
    <source>
        <dbReference type="Google" id="ProtNLM"/>
    </source>
</evidence>
<evidence type="ECO:0000313" key="3">
    <source>
        <dbReference type="Proteomes" id="UP000011625"/>
    </source>
</evidence>
<accession>M0MQA0</accession>